<sequence length="503" mass="54156">MAPSLPQVIRNFYTFQTDVPLKDGSSGSTFGRSITQYEIRRRRDVQNLGSSHSYTVMMTQRIIIPSTLGYRPGPTSSSAYDNYPAILVNELDITANNNAKIVLQNMFPKTLNSQVSTSRSSDSSSQTGMTQQNTSGSSDTNVNTFGVGISAGIFGELPVVNLSTNYSHSWEHSHSHSSSEGHSQGDSHSTGAAASMSIKDWSSYGYLNNEAIAPSWVWGQSYPWDVIQYNQSSNGTDIDLPKFVSDRMLSGSLVLPPSQLSLFGLDFTMTAGWIIDFPEGVSEDETVTISHTTSSYSASHQKNGGALVATLQNGQEANVSTYSSDAIDLSRYALTPIAGPGSDNGAAIGFTAHSFTYPPTAPKTPFKIVSPAGNLQVTGTGFDDIMTTSFKEKPKLTITFKIADTDNPYALLLMHWIGQKSGACELHWTVNGTWSGAILVNEAEGTGGQNNVSTIDLRNLEFTSINFHDYLVVGTNTVEIDIIKVDASAPTSYTLFATAIGEV</sequence>
<evidence type="ECO:0000313" key="2">
    <source>
        <dbReference type="EMBL" id="MCL7928526.1"/>
    </source>
</evidence>
<dbReference type="Proteomes" id="UP001165308">
    <property type="component" value="Unassembled WGS sequence"/>
</dbReference>
<proteinExistence type="predicted"/>
<evidence type="ECO:0000313" key="3">
    <source>
        <dbReference type="Proteomes" id="UP001165308"/>
    </source>
</evidence>
<keyword evidence="3" id="KW-1185">Reference proteome</keyword>
<feature type="region of interest" description="Disordered" evidence="1">
    <location>
        <begin position="113"/>
        <end position="141"/>
    </location>
</feature>
<feature type="compositionally biased region" description="Low complexity" evidence="1">
    <location>
        <begin position="113"/>
        <end position="132"/>
    </location>
</feature>
<organism evidence="2 3">
    <name type="scientific">Halomonas llamarensis</name>
    <dbReference type="NCBI Taxonomy" id="2945104"/>
    <lineage>
        <taxon>Bacteria</taxon>
        <taxon>Pseudomonadati</taxon>
        <taxon>Pseudomonadota</taxon>
        <taxon>Gammaproteobacteria</taxon>
        <taxon>Oceanospirillales</taxon>
        <taxon>Halomonadaceae</taxon>
        <taxon>Halomonas</taxon>
    </lineage>
</organism>
<accession>A0ABT0SL50</accession>
<evidence type="ECO:0000256" key="1">
    <source>
        <dbReference type="SAM" id="MobiDB-lite"/>
    </source>
</evidence>
<protein>
    <submittedName>
        <fullName evidence="2">Uncharacterized protein</fullName>
    </submittedName>
</protein>
<reference evidence="2" key="1">
    <citation type="submission" date="2022-05" db="EMBL/GenBank/DDBJ databases">
        <title>Halomonas geminus sp. nov. and Halomonas llamarensis sp. nov. isolated from high-altitude salars of the Atacama Desert.</title>
        <authorList>
            <person name="Hintersatz C."/>
            <person name="Rojas L.A."/>
            <person name="Wei T.-S."/>
            <person name="Kutschke S."/>
            <person name="Lehmann F."/>
            <person name="Jain R."/>
            <person name="Pollmann K."/>
        </authorList>
    </citation>
    <scope>NUCLEOTIDE SEQUENCE</scope>
    <source>
        <strain evidence="2">ATCHA</strain>
    </source>
</reference>
<gene>
    <name evidence="2" type="ORF">M8006_00790</name>
</gene>
<comment type="caution">
    <text evidence="2">The sequence shown here is derived from an EMBL/GenBank/DDBJ whole genome shotgun (WGS) entry which is preliminary data.</text>
</comment>
<name>A0ABT0SL50_9GAMM</name>
<dbReference type="EMBL" id="JAMJPJ010000001">
    <property type="protein sequence ID" value="MCL7928526.1"/>
    <property type="molecule type" value="Genomic_DNA"/>
</dbReference>
<feature type="region of interest" description="Disordered" evidence="1">
    <location>
        <begin position="170"/>
        <end position="192"/>
    </location>
</feature>
<feature type="compositionally biased region" description="Basic and acidic residues" evidence="1">
    <location>
        <begin position="170"/>
        <end position="185"/>
    </location>
</feature>
<dbReference type="RefSeq" id="WP_250079061.1">
    <property type="nucleotide sequence ID" value="NZ_JAMJPJ010000001.1"/>
</dbReference>